<dbReference type="OrthoDB" id="1881450at2759"/>
<dbReference type="SUPFAM" id="SSF56219">
    <property type="entry name" value="DNase I-like"/>
    <property type="match status" value="1"/>
</dbReference>
<dbReference type="GO" id="GO:0004519">
    <property type="term" value="F:endonuclease activity"/>
    <property type="evidence" value="ECO:0007669"/>
    <property type="project" value="UniProtKB-KW"/>
</dbReference>
<sequence>MEEGHSDTNSEDGRRICQRLQSLDVNEMVAVMERQSQVALVIRNNDNNELGLRQVVPQQPPGRHDLAEIPNKGLHFTWSNRRDPGQWTWERLDRAFANANWFQKFGNAVLTNLPITASDHSPLLLQFDKQDGFRRRPYRFEMMWSTNEQCEKVIKESWNQEVVGSNAFKLVQKIKITRDELRTWNKTEFGNIFQRKQARGKELEEIQTNIDKTENQMKEPLKRKELEELLEQEQIMWMQKSKNKLDSARGQEY</sequence>
<dbReference type="PANTHER" id="PTHR33710:SF79">
    <property type="entry name" value="OS06G0205337 PROTEIN"/>
    <property type="match status" value="1"/>
</dbReference>
<dbReference type="Gene3D" id="3.60.10.10">
    <property type="entry name" value="Endonuclease/exonuclease/phosphatase"/>
    <property type="match status" value="1"/>
</dbReference>
<accession>A0A1R3IVZ1</accession>
<keyword evidence="1" id="KW-0540">Nuclease</keyword>
<organism evidence="1 2">
    <name type="scientific">Corchorus olitorius</name>
    <dbReference type="NCBI Taxonomy" id="93759"/>
    <lineage>
        <taxon>Eukaryota</taxon>
        <taxon>Viridiplantae</taxon>
        <taxon>Streptophyta</taxon>
        <taxon>Embryophyta</taxon>
        <taxon>Tracheophyta</taxon>
        <taxon>Spermatophyta</taxon>
        <taxon>Magnoliopsida</taxon>
        <taxon>eudicotyledons</taxon>
        <taxon>Gunneridae</taxon>
        <taxon>Pentapetalae</taxon>
        <taxon>rosids</taxon>
        <taxon>malvids</taxon>
        <taxon>Malvales</taxon>
        <taxon>Malvaceae</taxon>
        <taxon>Grewioideae</taxon>
        <taxon>Apeibeae</taxon>
        <taxon>Corchorus</taxon>
    </lineage>
</organism>
<keyword evidence="1" id="KW-0255">Endonuclease</keyword>
<dbReference type="EMBL" id="AWUE01017523">
    <property type="protein sequence ID" value="OMO86752.1"/>
    <property type="molecule type" value="Genomic_DNA"/>
</dbReference>
<protein>
    <submittedName>
        <fullName evidence="1">Endonuclease/exonuclease/phosphatase</fullName>
    </submittedName>
</protein>
<dbReference type="STRING" id="93759.A0A1R3IVZ1"/>
<keyword evidence="1" id="KW-0378">Hydrolase</keyword>
<evidence type="ECO:0000313" key="2">
    <source>
        <dbReference type="Proteomes" id="UP000187203"/>
    </source>
</evidence>
<gene>
    <name evidence="1" type="ORF">COLO4_20949</name>
</gene>
<keyword evidence="2" id="KW-1185">Reference proteome</keyword>
<comment type="caution">
    <text evidence="1">The sequence shown here is derived from an EMBL/GenBank/DDBJ whole genome shotgun (WGS) entry which is preliminary data.</text>
</comment>
<dbReference type="AlphaFoldDB" id="A0A1R3IVZ1"/>
<reference evidence="2" key="1">
    <citation type="submission" date="2013-09" db="EMBL/GenBank/DDBJ databases">
        <title>Corchorus olitorius genome sequencing.</title>
        <authorList>
            <person name="Alam M."/>
            <person name="Haque M.S."/>
            <person name="Islam M.S."/>
            <person name="Emdad E.M."/>
            <person name="Islam M.M."/>
            <person name="Ahmed B."/>
            <person name="Halim A."/>
            <person name="Hossen Q.M.M."/>
            <person name="Hossain M.Z."/>
            <person name="Ahmed R."/>
            <person name="Khan M.M."/>
            <person name="Islam R."/>
            <person name="Rashid M.M."/>
            <person name="Khan S.A."/>
            <person name="Rahman M.S."/>
            <person name="Alam M."/>
            <person name="Yahiya A.S."/>
            <person name="Khan M.S."/>
            <person name="Azam M.S."/>
            <person name="Haque T."/>
            <person name="Lashkar M.Z.H."/>
            <person name="Akhand A.I."/>
            <person name="Morshed G."/>
            <person name="Roy S."/>
            <person name="Uddin K.S."/>
            <person name="Rabeya T."/>
            <person name="Hossain A.S."/>
            <person name="Chowdhury A."/>
            <person name="Snigdha A.R."/>
            <person name="Mortoza M.S."/>
            <person name="Matin S.A."/>
            <person name="Hoque S.M.E."/>
            <person name="Islam M.K."/>
            <person name="Roy D.K."/>
            <person name="Haider R."/>
            <person name="Moosa M.M."/>
            <person name="Elias S.M."/>
            <person name="Hasan A.M."/>
            <person name="Jahan S."/>
            <person name="Shafiuddin M."/>
            <person name="Mahmood N."/>
            <person name="Shommy N.S."/>
        </authorList>
    </citation>
    <scope>NUCLEOTIDE SEQUENCE [LARGE SCALE GENOMIC DNA]</scope>
    <source>
        <strain evidence="2">cv. O-4</strain>
    </source>
</reference>
<evidence type="ECO:0000313" key="1">
    <source>
        <dbReference type="EMBL" id="OMO86752.1"/>
    </source>
</evidence>
<proteinExistence type="predicted"/>
<name>A0A1R3IVZ1_9ROSI</name>
<dbReference type="PANTHER" id="PTHR33710">
    <property type="entry name" value="BNAC02G09200D PROTEIN"/>
    <property type="match status" value="1"/>
</dbReference>
<dbReference type="InterPro" id="IPR036691">
    <property type="entry name" value="Endo/exonu/phosph_ase_sf"/>
</dbReference>
<dbReference type="Proteomes" id="UP000187203">
    <property type="component" value="Unassembled WGS sequence"/>
</dbReference>